<evidence type="ECO:0000256" key="1">
    <source>
        <dbReference type="SAM" id="MobiDB-lite"/>
    </source>
</evidence>
<reference evidence="2" key="1">
    <citation type="submission" date="2022-02" db="EMBL/GenBank/DDBJ databases">
        <title>Corynebacterium sp. from urogenital microbiome.</title>
        <authorList>
            <person name="Cappelli E.A."/>
            <person name="Ribeiro T.G."/>
            <person name="Peixe L."/>
        </authorList>
    </citation>
    <scope>NUCLEOTIDE SEQUENCE</scope>
    <source>
        <strain evidence="2">C8Ua_181</strain>
    </source>
</reference>
<protein>
    <submittedName>
        <fullName evidence="2">AAA family ATPase</fullName>
    </submittedName>
</protein>
<evidence type="ECO:0000313" key="2">
    <source>
        <dbReference type="EMBL" id="MCZ9306983.1"/>
    </source>
</evidence>
<gene>
    <name evidence="2" type="ORF">L8V01_05750</name>
</gene>
<sequence>MREFKTRKPSGRASFPLMLLAGQEGTGKTWAAVEATGMESVDRAFFIEVGESQADAYGAVPGADFEIIEHDGTIRNIREALQWAAAQEPAEGKFNLLIIDSMTQIWQLLQDNGQQEANRRARRKGKPVPEDGVRLSMDLWNQIKDVWNGILHQCRQFHGPVLLTSRLELVTAMDDKGNPTRDKQWKIQAEKNLPYNCQVVLQARAPRQWTMTKIATTVPELQLPVGGEMQFNDFSVAKLLTSMGIGADAEATTFVETRPDGEFDEEKIREEERARQEEEAQRRKSYVSKQAQGLMDAEKNRDMDKLSGALRYYQKQGDGQLVDMAKDTIQRLRKTQAAEAQQNVQTVLDGEVVEEQNTEAA</sequence>
<dbReference type="Pfam" id="PF13479">
    <property type="entry name" value="AAA_24"/>
    <property type="match status" value="1"/>
</dbReference>
<accession>A0A9X3MBX0</accession>
<dbReference type="AlphaFoldDB" id="A0A9X3MBX0"/>
<name>A0A9X3MBX0_9CORY</name>
<dbReference type="EMBL" id="JAKMUU010000002">
    <property type="protein sequence ID" value="MCZ9306983.1"/>
    <property type="molecule type" value="Genomic_DNA"/>
</dbReference>
<dbReference type="Proteomes" id="UP001146430">
    <property type="component" value="Unassembled WGS sequence"/>
</dbReference>
<proteinExistence type="predicted"/>
<evidence type="ECO:0000313" key="3">
    <source>
        <dbReference type="Proteomes" id="UP001146430"/>
    </source>
</evidence>
<feature type="region of interest" description="Disordered" evidence="1">
    <location>
        <begin position="259"/>
        <end position="299"/>
    </location>
</feature>
<dbReference type="RefSeq" id="WP_269946181.1">
    <property type="nucleotide sequence ID" value="NZ_JAKMUU010000002.1"/>
</dbReference>
<organism evidence="2 3">
    <name type="scientific">Corynebacterium curieae</name>
    <dbReference type="NCBI Taxonomy" id="2913500"/>
    <lineage>
        <taxon>Bacteria</taxon>
        <taxon>Bacillati</taxon>
        <taxon>Actinomycetota</taxon>
        <taxon>Actinomycetes</taxon>
        <taxon>Mycobacteriales</taxon>
        <taxon>Corynebacteriaceae</taxon>
        <taxon>Corynebacterium</taxon>
    </lineage>
</organism>
<feature type="compositionally biased region" description="Basic and acidic residues" evidence="1">
    <location>
        <begin position="259"/>
        <end position="282"/>
    </location>
</feature>
<comment type="caution">
    <text evidence="2">The sequence shown here is derived from an EMBL/GenBank/DDBJ whole genome shotgun (WGS) entry which is preliminary data.</text>
</comment>